<proteinExistence type="predicted"/>
<dbReference type="Proteomes" id="UP001195483">
    <property type="component" value="Unassembled WGS sequence"/>
</dbReference>
<sequence>CLVQRVSIARNRGFWMALKLTSQLEKFVQRQLDVYDKEAVQVDSIKDMIHFFSYSAAVLRIDEIERLFTQANVTILNDIKE</sequence>
<reference evidence="1" key="2">
    <citation type="journal article" date="2021" name="Genome Biol. Evol.">
        <title>Developing a high-quality reference genome for a parasitic bivalve with doubly uniparental inheritance (Bivalvia: Unionida).</title>
        <authorList>
            <person name="Smith C.H."/>
        </authorList>
    </citation>
    <scope>NUCLEOTIDE SEQUENCE</scope>
    <source>
        <strain evidence="1">CHS0354</strain>
        <tissue evidence="1">Mantle</tissue>
    </source>
</reference>
<evidence type="ECO:0000313" key="2">
    <source>
        <dbReference type="Proteomes" id="UP001195483"/>
    </source>
</evidence>
<name>A0AAE0S6Q5_9BIVA</name>
<feature type="non-terminal residue" evidence="1">
    <location>
        <position position="1"/>
    </location>
</feature>
<dbReference type="AlphaFoldDB" id="A0AAE0S6Q5"/>
<protein>
    <submittedName>
        <fullName evidence="1">Uncharacterized protein</fullName>
    </submittedName>
</protein>
<comment type="caution">
    <text evidence="1">The sequence shown here is derived from an EMBL/GenBank/DDBJ whole genome shotgun (WGS) entry which is preliminary data.</text>
</comment>
<gene>
    <name evidence="1" type="ORF">CHS0354_004666</name>
</gene>
<dbReference type="EMBL" id="JAEAOA010000335">
    <property type="protein sequence ID" value="KAK3586263.1"/>
    <property type="molecule type" value="Genomic_DNA"/>
</dbReference>
<accession>A0AAE0S6Q5</accession>
<keyword evidence="2" id="KW-1185">Reference proteome</keyword>
<reference evidence="1" key="3">
    <citation type="submission" date="2023-05" db="EMBL/GenBank/DDBJ databases">
        <authorList>
            <person name="Smith C.H."/>
        </authorList>
    </citation>
    <scope>NUCLEOTIDE SEQUENCE</scope>
    <source>
        <strain evidence="1">CHS0354</strain>
        <tissue evidence="1">Mantle</tissue>
    </source>
</reference>
<evidence type="ECO:0000313" key="1">
    <source>
        <dbReference type="EMBL" id="KAK3586263.1"/>
    </source>
</evidence>
<organism evidence="1 2">
    <name type="scientific">Potamilus streckersoni</name>
    <dbReference type="NCBI Taxonomy" id="2493646"/>
    <lineage>
        <taxon>Eukaryota</taxon>
        <taxon>Metazoa</taxon>
        <taxon>Spiralia</taxon>
        <taxon>Lophotrochozoa</taxon>
        <taxon>Mollusca</taxon>
        <taxon>Bivalvia</taxon>
        <taxon>Autobranchia</taxon>
        <taxon>Heteroconchia</taxon>
        <taxon>Palaeoheterodonta</taxon>
        <taxon>Unionida</taxon>
        <taxon>Unionoidea</taxon>
        <taxon>Unionidae</taxon>
        <taxon>Ambleminae</taxon>
        <taxon>Lampsilini</taxon>
        <taxon>Potamilus</taxon>
    </lineage>
</organism>
<reference evidence="1" key="1">
    <citation type="journal article" date="2021" name="Genome Biol. Evol.">
        <title>A High-Quality Reference Genome for a Parasitic Bivalve with Doubly Uniparental Inheritance (Bivalvia: Unionida).</title>
        <authorList>
            <person name="Smith C.H."/>
        </authorList>
    </citation>
    <scope>NUCLEOTIDE SEQUENCE</scope>
    <source>
        <strain evidence="1">CHS0354</strain>
    </source>
</reference>